<evidence type="ECO:0000313" key="1">
    <source>
        <dbReference type="EMBL" id="KKN39881.1"/>
    </source>
</evidence>
<accession>A0A0F9SS93</accession>
<dbReference type="AlphaFoldDB" id="A0A0F9SS93"/>
<reference evidence="1" key="1">
    <citation type="journal article" date="2015" name="Nature">
        <title>Complex archaea that bridge the gap between prokaryotes and eukaryotes.</title>
        <authorList>
            <person name="Spang A."/>
            <person name="Saw J.H."/>
            <person name="Jorgensen S.L."/>
            <person name="Zaremba-Niedzwiedzka K."/>
            <person name="Martijn J."/>
            <person name="Lind A.E."/>
            <person name="van Eijk R."/>
            <person name="Schleper C."/>
            <person name="Guy L."/>
            <person name="Ettema T.J."/>
        </authorList>
    </citation>
    <scope>NUCLEOTIDE SEQUENCE</scope>
</reference>
<dbReference type="EMBL" id="LAZR01001738">
    <property type="protein sequence ID" value="KKN39881.1"/>
    <property type="molecule type" value="Genomic_DNA"/>
</dbReference>
<name>A0A0F9SS93_9ZZZZ</name>
<proteinExistence type="predicted"/>
<protein>
    <submittedName>
        <fullName evidence="1">Uncharacterized protein</fullName>
    </submittedName>
</protein>
<comment type="caution">
    <text evidence="1">The sequence shown here is derived from an EMBL/GenBank/DDBJ whole genome shotgun (WGS) entry which is preliminary data.</text>
</comment>
<organism evidence="1">
    <name type="scientific">marine sediment metagenome</name>
    <dbReference type="NCBI Taxonomy" id="412755"/>
    <lineage>
        <taxon>unclassified sequences</taxon>
        <taxon>metagenomes</taxon>
        <taxon>ecological metagenomes</taxon>
    </lineage>
</organism>
<sequence length="293" mass="34877">MMLINLKREAPWFFPHIEDYDHLFLNIRFRNTIITKKEIKFSLELNLQGFEGLIFHMYKSNSSKLQFGLLKHSIDHIHQLNDLNFVIDENSLNSLNSLDFVIIPFGYFKDEHKFKIHIESENIESTFDIYAWESSNLFKNIKSVIRIDNQYTELIPFDDYSGYYFQVERSFKGNQTGRLFDIINLLVELDKSRDEFNNEPLFDPLDLEIKSLVSKTNQFLFELCQTSIPIEMQRIHAVYHLPHCINEHLKNVQFLSAQMMVHWAPKCKLISTPEKLKASIHFNLLLFYIRFLL</sequence>
<gene>
    <name evidence="1" type="ORF">LCGC14_0738860</name>
</gene>